<reference evidence="2 3" key="1">
    <citation type="submission" date="2019-08" db="EMBL/GenBank/DDBJ databases">
        <title>Calorimonas adulescens gen. nov., sp. nov., an anaerobic thermophilic bacterium from Sakhalin hot spring.</title>
        <authorList>
            <person name="Khomyakova M.A."/>
            <person name="Merkel A.Y."/>
            <person name="Novikov A."/>
            <person name="Bonch-Osmolovskaya E.A."/>
            <person name="Slobodkin A.I."/>
        </authorList>
    </citation>
    <scope>NUCLEOTIDE SEQUENCE [LARGE SCALE GENOMIC DNA]</scope>
    <source>
        <strain evidence="2 3">A05MB</strain>
    </source>
</reference>
<protein>
    <submittedName>
        <fullName evidence="2">Transposase</fullName>
    </submittedName>
</protein>
<dbReference type="Proteomes" id="UP000322976">
    <property type="component" value="Unassembled WGS sequence"/>
</dbReference>
<dbReference type="InterPro" id="IPR036397">
    <property type="entry name" value="RNaseH_sf"/>
</dbReference>
<dbReference type="AlphaFoldDB" id="A0A5D8QCT7"/>
<organism evidence="2 3">
    <name type="scientific">Calorimonas adulescens</name>
    <dbReference type="NCBI Taxonomy" id="2606906"/>
    <lineage>
        <taxon>Bacteria</taxon>
        <taxon>Bacillati</taxon>
        <taxon>Bacillota</taxon>
        <taxon>Clostridia</taxon>
        <taxon>Thermoanaerobacterales</taxon>
        <taxon>Thermoanaerobacteraceae</taxon>
        <taxon>Calorimonas</taxon>
    </lineage>
</organism>
<dbReference type="Gene3D" id="3.30.420.10">
    <property type="entry name" value="Ribonuclease H-like superfamily/Ribonuclease H"/>
    <property type="match status" value="1"/>
</dbReference>
<feature type="domain" description="Integrase catalytic" evidence="1">
    <location>
        <begin position="1"/>
        <end position="98"/>
    </location>
</feature>
<dbReference type="EMBL" id="VTPS01000012">
    <property type="protein sequence ID" value="TZE81606.1"/>
    <property type="molecule type" value="Genomic_DNA"/>
</dbReference>
<evidence type="ECO:0000259" key="1">
    <source>
        <dbReference type="PROSITE" id="PS50994"/>
    </source>
</evidence>
<name>A0A5D8QCT7_9THEO</name>
<dbReference type="Pfam" id="PF13683">
    <property type="entry name" value="rve_3"/>
    <property type="match status" value="1"/>
</dbReference>
<gene>
    <name evidence="2" type="ORF">FWJ32_08810</name>
</gene>
<proteinExistence type="predicted"/>
<sequence>MDLFLPIERHHKPTVELQEFCKRQGILHERIPVKSSERNPNIERFFRTLKEEFVNLNKFDGYSSFIRGLDKFIMDYNTIKPHQTLGHMTPNKFYKEILRNNASRRVLVV</sequence>
<evidence type="ECO:0000313" key="2">
    <source>
        <dbReference type="EMBL" id="TZE81606.1"/>
    </source>
</evidence>
<dbReference type="InterPro" id="IPR001584">
    <property type="entry name" value="Integrase_cat-core"/>
</dbReference>
<dbReference type="SUPFAM" id="SSF53098">
    <property type="entry name" value="Ribonuclease H-like"/>
    <property type="match status" value="1"/>
</dbReference>
<dbReference type="PROSITE" id="PS50994">
    <property type="entry name" value="INTEGRASE"/>
    <property type="match status" value="1"/>
</dbReference>
<dbReference type="InterPro" id="IPR012337">
    <property type="entry name" value="RNaseH-like_sf"/>
</dbReference>
<dbReference type="GO" id="GO:0015074">
    <property type="term" value="P:DNA integration"/>
    <property type="evidence" value="ECO:0007669"/>
    <property type="project" value="InterPro"/>
</dbReference>
<comment type="caution">
    <text evidence="2">The sequence shown here is derived from an EMBL/GenBank/DDBJ whole genome shotgun (WGS) entry which is preliminary data.</text>
</comment>
<keyword evidence="3" id="KW-1185">Reference proteome</keyword>
<dbReference type="GO" id="GO:0003676">
    <property type="term" value="F:nucleic acid binding"/>
    <property type="evidence" value="ECO:0007669"/>
    <property type="project" value="InterPro"/>
</dbReference>
<evidence type="ECO:0000313" key="3">
    <source>
        <dbReference type="Proteomes" id="UP000322976"/>
    </source>
</evidence>
<accession>A0A5D8QCT7</accession>